<organism evidence="2 3">
    <name type="scientific">Brachionus calyciflorus</name>
    <dbReference type="NCBI Taxonomy" id="104777"/>
    <lineage>
        <taxon>Eukaryota</taxon>
        <taxon>Metazoa</taxon>
        <taxon>Spiralia</taxon>
        <taxon>Gnathifera</taxon>
        <taxon>Rotifera</taxon>
        <taxon>Eurotatoria</taxon>
        <taxon>Monogononta</taxon>
        <taxon>Pseudotrocha</taxon>
        <taxon>Ploima</taxon>
        <taxon>Brachionidae</taxon>
        <taxon>Brachionus</taxon>
    </lineage>
</organism>
<keyword evidence="3" id="KW-1185">Reference proteome</keyword>
<sequence>MASISNEVVFEYVQSDGSNDNHLNICLSSVKILSNLDSSIPGAYHIDGTYKLIKNRFPLIVFVKTGINQKLHVLAFCITSKEQEEDFIFFYRSLQKMADLLEKDFDPNYIVQDACNASRNAAIKFFPDTNILMCYFHVLLNCKKKIK</sequence>
<reference evidence="2" key="1">
    <citation type="submission" date="2021-02" db="EMBL/GenBank/DDBJ databases">
        <authorList>
            <person name="Nowell W R."/>
        </authorList>
    </citation>
    <scope>NUCLEOTIDE SEQUENCE</scope>
    <source>
        <strain evidence="2">Ploen Becks lab</strain>
    </source>
</reference>
<feature type="domain" description="MULE transposase" evidence="1">
    <location>
        <begin position="45"/>
        <end position="139"/>
    </location>
</feature>
<dbReference type="AlphaFoldDB" id="A0A814MDR9"/>
<dbReference type="EMBL" id="CAJNOC010006402">
    <property type="protein sequence ID" value="CAF1077097.1"/>
    <property type="molecule type" value="Genomic_DNA"/>
</dbReference>
<dbReference type="InterPro" id="IPR018289">
    <property type="entry name" value="MULE_transposase_dom"/>
</dbReference>
<evidence type="ECO:0000313" key="2">
    <source>
        <dbReference type="EMBL" id="CAF1077097.1"/>
    </source>
</evidence>
<evidence type="ECO:0000259" key="1">
    <source>
        <dbReference type="Pfam" id="PF10551"/>
    </source>
</evidence>
<dbReference type="Pfam" id="PF10551">
    <property type="entry name" value="MULE"/>
    <property type="match status" value="1"/>
</dbReference>
<name>A0A814MDR9_9BILA</name>
<dbReference type="OrthoDB" id="119028at2759"/>
<evidence type="ECO:0000313" key="3">
    <source>
        <dbReference type="Proteomes" id="UP000663879"/>
    </source>
</evidence>
<proteinExistence type="predicted"/>
<gene>
    <name evidence="2" type="ORF">OXX778_LOCUS20013</name>
</gene>
<protein>
    <recommendedName>
        <fullName evidence="1">MULE transposase domain-containing protein</fullName>
    </recommendedName>
</protein>
<accession>A0A814MDR9</accession>
<dbReference type="Proteomes" id="UP000663879">
    <property type="component" value="Unassembled WGS sequence"/>
</dbReference>
<comment type="caution">
    <text evidence="2">The sequence shown here is derived from an EMBL/GenBank/DDBJ whole genome shotgun (WGS) entry which is preliminary data.</text>
</comment>